<proteinExistence type="predicted"/>
<keyword evidence="1" id="KW-0732">Signal</keyword>
<dbReference type="Proteomes" id="UP000327044">
    <property type="component" value="Unassembled WGS sequence"/>
</dbReference>
<evidence type="ECO:0000256" key="1">
    <source>
        <dbReference type="SAM" id="SignalP"/>
    </source>
</evidence>
<gene>
    <name evidence="2" type="ORF">PPYR_05987</name>
</gene>
<dbReference type="InParanoid" id="A0A5N4ASD4"/>
<keyword evidence="3" id="KW-1185">Reference proteome</keyword>
<organism evidence="2 3">
    <name type="scientific">Photinus pyralis</name>
    <name type="common">Common eastern firefly</name>
    <name type="synonym">Lampyris pyralis</name>
    <dbReference type="NCBI Taxonomy" id="7054"/>
    <lineage>
        <taxon>Eukaryota</taxon>
        <taxon>Metazoa</taxon>
        <taxon>Ecdysozoa</taxon>
        <taxon>Arthropoda</taxon>
        <taxon>Hexapoda</taxon>
        <taxon>Insecta</taxon>
        <taxon>Pterygota</taxon>
        <taxon>Neoptera</taxon>
        <taxon>Endopterygota</taxon>
        <taxon>Coleoptera</taxon>
        <taxon>Polyphaga</taxon>
        <taxon>Elateriformia</taxon>
        <taxon>Elateroidea</taxon>
        <taxon>Lampyridae</taxon>
        <taxon>Lampyrinae</taxon>
        <taxon>Photinus</taxon>
    </lineage>
</organism>
<name>A0A5N4ASD4_PHOPY</name>
<evidence type="ECO:0000313" key="3">
    <source>
        <dbReference type="Proteomes" id="UP000327044"/>
    </source>
</evidence>
<dbReference type="PANTHER" id="PTHR47771">
    <property type="entry name" value="LD27203P-RELATED"/>
    <property type="match status" value="1"/>
</dbReference>
<reference evidence="2 3" key="1">
    <citation type="journal article" date="2018" name="Elife">
        <title>Firefly genomes illuminate parallel origins of bioluminescence in beetles.</title>
        <authorList>
            <person name="Fallon T.R."/>
            <person name="Lower S.E."/>
            <person name="Chang C.H."/>
            <person name="Bessho-Uehara M."/>
            <person name="Martin G.J."/>
            <person name="Bewick A.J."/>
            <person name="Behringer M."/>
            <person name="Debat H.J."/>
            <person name="Wong I."/>
            <person name="Day J.C."/>
            <person name="Suvorov A."/>
            <person name="Silva C.J."/>
            <person name="Stanger-Hall K.F."/>
            <person name="Hall D.W."/>
            <person name="Schmitz R.J."/>
            <person name="Nelson D.R."/>
            <person name="Lewis S.M."/>
            <person name="Shigenobu S."/>
            <person name="Bybee S.M."/>
            <person name="Larracuente A.M."/>
            <person name="Oba Y."/>
            <person name="Weng J.K."/>
        </authorList>
    </citation>
    <scope>NUCLEOTIDE SEQUENCE [LARGE SCALE GENOMIC DNA]</scope>
    <source>
        <strain evidence="2">1611_PpyrPB1</strain>
        <tissue evidence="2">Whole body</tissue>
    </source>
</reference>
<protein>
    <submittedName>
        <fullName evidence="2">Uncharacterized protein</fullName>
    </submittedName>
</protein>
<feature type="chain" id="PRO_5024307064" evidence="1">
    <location>
        <begin position="26"/>
        <end position="330"/>
    </location>
</feature>
<sequence length="330" mass="36754">MARSERWCLLLCLGIVIGLFTAGNCEEANEEKITNKRSVIHGDEYDAYGNKCWGSCLSTHTYGGHQGHAFSNVNGLYSGGHSDYVPDHGSHDHFPSINTHTHSVHTITKEVPVPKPYPVTVTKHVPVKIPQPYPVEVPKHVPFPVKVKVPVVVPKPYPVKITERVPYPVHKPVYVPVTKHVPVEIPKPYPVHITKHVPYEVKVPVEVPKPYPVRVTEHVPYPVEKKVYVKVSEPYPVKVPTPVYISEHNEDFIKDNANVHFSIGEDHSSIKDESYLDDCFHGNDFGHSKFSSYGSGGLKSGQVQSFSGESGTYTGVYIPSSEGGLNGRRW</sequence>
<dbReference type="AlphaFoldDB" id="A0A5N4ASD4"/>
<dbReference type="EMBL" id="VVIM01000004">
    <property type="protein sequence ID" value="KAB0800247.1"/>
    <property type="molecule type" value="Genomic_DNA"/>
</dbReference>
<accession>A0A5N4ASD4</accession>
<feature type="signal peptide" evidence="1">
    <location>
        <begin position="1"/>
        <end position="25"/>
    </location>
</feature>
<dbReference type="PANTHER" id="PTHR47771:SF3">
    <property type="entry name" value="LD27203P"/>
    <property type="match status" value="1"/>
</dbReference>
<evidence type="ECO:0000313" key="2">
    <source>
        <dbReference type="EMBL" id="KAB0800247.1"/>
    </source>
</evidence>
<comment type="caution">
    <text evidence="2">The sequence shown here is derived from an EMBL/GenBank/DDBJ whole genome shotgun (WGS) entry which is preliminary data.</text>
</comment>